<dbReference type="PANTHER" id="PTHR40044">
    <property type="entry name" value="INTEGRAL MEMBRANE PROTEIN-RELATED"/>
    <property type="match status" value="1"/>
</dbReference>
<keyword evidence="3" id="KW-1185">Reference proteome</keyword>
<dbReference type="InterPro" id="IPR010387">
    <property type="entry name" value="QueT"/>
</dbReference>
<dbReference type="EMBL" id="JBEGDG010000013">
    <property type="protein sequence ID" value="MEQ6356308.1"/>
    <property type="molecule type" value="Genomic_DNA"/>
</dbReference>
<dbReference type="Pfam" id="PF06177">
    <property type="entry name" value="QueT"/>
    <property type="match status" value="1"/>
</dbReference>
<feature type="transmembrane region" description="Helical" evidence="1">
    <location>
        <begin position="62"/>
        <end position="95"/>
    </location>
</feature>
<dbReference type="RefSeq" id="WP_349660782.1">
    <property type="nucleotide sequence ID" value="NZ_JBEGDG010000013.1"/>
</dbReference>
<dbReference type="PIRSF" id="PIRSF031501">
    <property type="entry name" value="QueT"/>
    <property type="match status" value="1"/>
</dbReference>
<organism evidence="2 3">
    <name type="scientific">Lysinibacillus zambalensis</name>
    <dbReference type="NCBI Taxonomy" id="3160866"/>
    <lineage>
        <taxon>Bacteria</taxon>
        <taxon>Bacillati</taxon>
        <taxon>Bacillota</taxon>
        <taxon>Bacilli</taxon>
        <taxon>Bacillales</taxon>
        <taxon>Bacillaceae</taxon>
        <taxon>Lysinibacillus</taxon>
    </lineage>
</organism>
<accession>A0ABV1MUX2</accession>
<reference evidence="2 3" key="1">
    <citation type="submission" date="2024-06" db="EMBL/GenBank/DDBJ databases">
        <title>Lysinibacillus zambalefons sp. nov., a Novel Firmicute Isolated from the Poon Bato Zambales Hyperalkaline Spring.</title>
        <authorList>
            <person name="Aja J.A."/>
            <person name="Lazaro J.E.H."/>
            <person name="Llorin L.D."/>
            <person name="Lim K.R."/>
            <person name="Teodosio J."/>
            <person name="Dalisay D.S."/>
        </authorList>
    </citation>
    <scope>NUCLEOTIDE SEQUENCE [LARGE SCALE GENOMIC DNA]</scope>
    <source>
        <strain evidence="2 3">M3</strain>
    </source>
</reference>
<evidence type="ECO:0000256" key="1">
    <source>
        <dbReference type="SAM" id="Phobius"/>
    </source>
</evidence>
<comment type="caution">
    <text evidence="2">The sequence shown here is derived from an EMBL/GenBank/DDBJ whole genome shotgun (WGS) entry which is preliminary data.</text>
</comment>
<name>A0ABV1MUX2_9BACI</name>
<keyword evidence="1" id="KW-0472">Membrane</keyword>
<keyword evidence="1" id="KW-1133">Transmembrane helix</keyword>
<sequence>MNTSIVKDSSRTSVSELTKMALVAALYVAVTVLLSVISFGAVQLRLSEMFNYLALYNKRYVVAVTLGVVLANFMSPTWILDVPIGGIATFLVLVLCRRVTKNITNDLVKMVITALIFAISMFTVAGQLTILYDLPFWATWFTVGIGELLSMTVGGMTIYLLNKKIDLSK</sequence>
<evidence type="ECO:0000313" key="3">
    <source>
        <dbReference type="Proteomes" id="UP001478862"/>
    </source>
</evidence>
<feature type="transmembrane region" description="Helical" evidence="1">
    <location>
        <begin position="107"/>
        <end position="131"/>
    </location>
</feature>
<dbReference type="Proteomes" id="UP001478862">
    <property type="component" value="Unassembled WGS sequence"/>
</dbReference>
<feature type="transmembrane region" description="Helical" evidence="1">
    <location>
        <begin position="21"/>
        <end position="42"/>
    </location>
</feature>
<protein>
    <submittedName>
        <fullName evidence="2">QueT transporter family protein</fullName>
    </submittedName>
</protein>
<proteinExistence type="predicted"/>
<evidence type="ECO:0000313" key="2">
    <source>
        <dbReference type="EMBL" id="MEQ6356308.1"/>
    </source>
</evidence>
<dbReference type="PANTHER" id="PTHR40044:SF1">
    <property type="entry name" value="INTEGRAL MEMBRANE PROTEIN"/>
    <property type="match status" value="1"/>
</dbReference>
<feature type="transmembrane region" description="Helical" evidence="1">
    <location>
        <begin position="137"/>
        <end position="161"/>
    </location>
</feature>
<gene>
    <name evidence="2" type="ORF">ABNX05_16895</name>
</gene>
<keyword evidence="1" id="KW-0812">Transmembrane</keyword>